<evidence type="ECO:0000313" key="1">
    <source>
        <dbReference type="EMBL" id="AKH38604.1"/>
    </source>
</evidence>
<dbReference type="AlphaFoldDB" id="A0A0F7KIB3"/>
<dbReference type="Proteomes" id="UP000324176">
    <property type="component" value="Unassembled WGS sequence"/>
</dbReference>
<dbReference type="PATRIC" id="fig|44574.3.peg.3313"/>
<name>A0A0F7KIB3_9PROT</name>
<evidence type="ECO:0000313" key="3">
    <source>
        <dbReference type="Proteomes" id="UP000034156"/>
    </source>
</evidence>
<dbReference type="RefSeq" id="WP_046850642.1">
    <property type="nucleotide sequence ID" value="NZ_CP011451.1"/>
</dbReference>
<evidence type="ECO:0000313" key="4">
    <source>
        <dbReference type="Proteomes" id="UP000324176"/>
    </source>
</evidence>
<reference evidence="2 4" key="3">
    <citation type="submission" date="2019-07" db="EMBL/GenBank/DDBJ databases">
        <title>Active sludge and wastewater microbial communities from Klosterneuburg, Austria.</title>
        <authorList>
            <person name="Wagner M."/>
        </authorList>
    </citation>
    <scope>NUCLEOTIDE SEQUENCE [LARGE SCALE GENOMIC DNA]</scope>
    <source>
        <strain evidence="2 4">Nm2</strain>
    </source>
</reference>
<protein>
    <submittedName>
        <fullName evidence="1">Uncharacterized protein</fullName>
    </submittedName>
</protein>
<dbReference type="Proteomes" id="UP000034156">
    <property type="component" value="Chromosome"/>
</dbReference>
<proteinExistence type="predicted"/>
<reference evidence="3" key="1">
    <citation type="submission" date="2015-05" db="EMBL/GenBank/DDBJ databases">
        <title>Draft genome of Nitrosomonas communis strain Nm2.</title>
        <authorList>
            <person name="Kozlowski J.A."/>
            <person name="Kits K.D."/>
            <person name="Stein L.Y."/>
        </authorList>
    </citation>
    <scope>NUCLEOTIDE SEQUENCE [LARGE SCALE GENOMIC DNA]</scope>
    <source>
        <strain evidence="3">Nm2</strain>
    </source>
</reference>
<organism evidence="1 3">
    <name type="scientific">Nitrosomonas communis</name>
    <dbReference type="NCBI Taxonomy" id="44574"/>
    <lineage>
        <taxon>Bacteria</taxon>
        <taxon>Pseudomonadati</taxon>
        <taxon>Pseudomonadota</taxon>
        <taxon>Betaproteobacteria</taxon>
        <taxon>Nitrosomonadales</taxon>
        <taxon>Nitrosomonadaceae</taxon>
        <taxon>Nitrosomonas</taxon>
    </lineage>
</organism>
<dbReference type="OrthoDB" id="9767863at2"/>
<gene>
    <name evidence="1" type="ORF">AAW31_13625</name>
    <name evidence="2" type="ORF">BCL69_100480</name>
</gene>
<reference evidence="1 3" key="2">
    <citation type="journal article" date="2016" name="Genome Announc.">
        <title>Genome Sequence of Nitrosomonas communis Strain Nm2, a Mesophilic Ammonia-Oxidizing Bacterium Isolated from Mediterranean Soil.</title>
        <authorList>
            <person name="Kozlowski J.A."/>
            <person name="Kits K.D."/>
            <person name="Stein L.Y."/>
        </authorList>
    </citation>
    <scope>NUCLEOTIDE SEQUENCE [LARGE SCALE GENOMIC DNA]</scope>
    <source>
        <strain evidence="1 3">Nm2</strain>
    </source>
</reference>
<dbReference type="KEGG" id="nco:AAW31_13625"/>
<dbReference type="EMBL" id="CP011451">
    <property type="protein sequence ID" value="AKH38604.1"/>
    <property type="molecule type" value="Genomic_DNA"/>
</dbReference>
<dbReference type="EMBL" id="VNHT01000004">
    <property type="protein sequence ID" value="TYP93079.1"/>
    <property type="molecule type" value="Genomic_DNA"/>
</dbReference>
<keyword evidence="3" id="KW-1185">Reference proteome</keyword>
<evidence type="ECO:0000313" key="2">
    <source>
        <dbReference type="EMBL" id="TYP93079.1"/>
    </source>
</evidence>
<accession>A0A0F7KIB3</accession>
<sequence>MEKQVLNLCLIAPIQPALCDAYRRVLRFLEQSRESVGAIIINRGSSSLQEETGWTTFQSLTDLDSEERKPDMYLCWDLSAINEILGRTSCQPVVYGVTVYGILQGVFPVHPCIVGYLSDIPLLRGILVECGIPLNRQFSLAAGIEEKNCLSSGSMAAQRNGVQRNSVLVISDDAAFSSTVAAACEVLGMQLERLSYATCLQGIASEFYVRYSCVIATGQPALQAAAAGAAVIIADERGSAGLLTRENLTRVLDAHAGPACFENPAGTEAFMSALGDSQAVETDVLAQQLCLSHSETARAHQFFVWIRQTHQNAEAGVSDRNDAAKKPQLHSIAAMTSMAACKISTTLTPALQENCRSFSSSPSTEVLVECSTPVKIVPQPRLPLSRYIAANEENTLTGFFGEGWSANEPWGRWTDGSDAAIQFETETVDDHIELLLHLRTYLPPDRLFQRVMVSINSRPLLCWRLDRTMNNVPFRLPLTPEYLDGKSTYRIKFQLPDASSPQAWGKNDSRKLGLGLAGLELLRVSGQESMLQEPDIIDIPS</sequence>